<dbReference type="InterPro" id="IPR000524">
    <property type="entry name" value="Tscrpt_reg_HTH_GntR"/>
</dbReference>
<name>A0A4Q5LRZ0_9SPHI</name>
<evidence type="ECO:0000256" key="3">
    <source>
        <dbReference type="ARBA" id="ARBA00023163"/>
    </source>
</evidence>
<evidence type="ECO:0000256" key="1">
    <source>
        <dbReference type="ARBA" id="ARBA00023015"/>
    </source>
</evidence>
<dbReference type="GO" id="GO:0003700">
    <property type="term" value="F:DNA-binding transcription factor activity"/>
    <property type="evidence" value="ECO:0007669"/>
    <property type="project" value="InterPro"/>
</dbReference>
<dbReference type="SMART" id="SM00345">
    <property type="entry name" value="HTH_GNTR"/>
    <property type="match status" value="1"/>
</dbReference>
<dbReference type="PANTHER" id="PTHR38445">
    <property type="entry name" value="HTH-TYPE TRANSCRIPTIONAL REPRESSOR YTRA"/>
    <property type="match status" value="1"/>
</dbReference>
<dbReference type="Gene3D" id="3.40.50.2300">
    <property type="match status" value="2"/>
</dbReference>
<dbReference type="SUPFAM" id="SSF53822">
    <property type="entry name" value="Periplasmic binding protein-like I"/>
    <property type="match status" value="1"/>
</dbReference>
<dbReference type="InterPro" id="IPR036390">
    <property type="entry name" value="WH_DNA-bd_sf"/>
</dbReference>
<dbReference type="Pfam" id="PF00392">
    <property type="entry name" value="GntR"/>
    <property type="match status" value="1"/>
</dbReference>
<keyword evidence="1" id="KW-0805">Transcription regulation</keyword>
<sequence length="339" mass="38985">MDQIFEIDCERKTPKYIQIINSVTKSIKQGKLKKGDRILSINELSAAFYLSRDTVQKAYDLLEDRGIILPVRGKGFYINRTDVTGSYRVLLLFNKISNYKKLVYNSFVETLGKDAVVDIKIHHSSGKIFENLMDTYKNDYDYYVVMPHFYENADDAFKIIKKIPADKLILLDKELDDTNENCAAVYQDFKTDIITALESGKHLLIKYRKLVLVFPKITHYPNEIALGFKKFCIQHNFEYSVIPEIAQDTFVDAQEAYIIIEETDLVSLIKICRNKKLVIGEDVGIISYNDTPLKEILLDGITVVSTDHSQMGETAALLIMGNRREKIKNPFKLIIRESL</sequence>
<keyword evidence="3" id="KW-0804">Transcription</keyword>
<dbReference type="OrthoDB" id="742238at2"/>
<reference evidence="5 6" key="1">
    <citation type="submission" date="2019-02" db="EMBL/GenBank/DDBJ databases">
        <title>Bacterial novel species Mucilaginibacter sp. 17JY9-4 isolated from soil.</title>
        <authorList>
            <person name="Jung H.-Y."/>
        </authorList>
    </citation>
    <scope>NUCLEOTIDE SEQUENCE [LARGE SCALE GENOMIC DNA]</scope>
    <source>
        <strain evidence="5 6">17JY9-4</strain>
    </source>
</reference>
<dbReference type="InterPro" id="IPR036388">
    <property type="entry name" value="WH-like_DNA-bd_sf"/>
</dbReference>
<dbReference type="RefSeq" id="WP_129874849.1">
    <property type="nucleotide sequence ID" value="NZ_SEWG01000001.1"/>
</dbReference>
<accession>A0A4Q5LRZ0</accession>
<dbReference type="Pfam" id="PF13377">
    <property type="entry name" value="Peripla_BP_3"/>
    <property type="match status" value="1"/>
</dbReference>
<dbReference type="PROSITE" id="PS50949">
    <property type="entry name" value="HTH_GNTR"/>
    <property type="match status" value="1"/>
</dbReference>
<dbReference type="Gene3D" id="1.10.10.10">
    <property type="entry name" value="Winged helix-like DNA-binding domain superfamily/Winged helix DNA-binding domain"/>
    <property type="match status" value="1"/>
</dbReference>
<evidence type="ECO:0000313" key="6">
    <source>
        <dbReference type="Proteomes" id="UP000293331"/>
    </source>
</evidence>
<comment type="caution">
    <text evidence="5">The sequence shown here is derived from an EMBL/GenBank/DDBJ whole genome shotgun (WGS) entry which is preliminary data.</text>
</comment>
<dbReference type="PANTHER" id="PTHR38445:SF10">
    <property type="entry name" value="GNTR-FAMILY TRANSCRIPTIONAL REGULATOR"/>
    <property type="match status" value="1"/>
</dbReference>
<proteinExistence type="predicted"/>
<dbReference type="EMBL" id="SEWG01000001">
    <property type="protein sequence ID" value="RYU92119.1"/>
    <property type="molecule type" value="Genomic_DNA"/>
</dbReference>
<keyword evidence="2" id="KW-0238">DNA-binding</keyword>
<dbReference type="GO" id="GO:0003677">
    <property type="term" value="F:DNA binding"/>
    <property type="evidence" value="ECO:0007669"/>
    <property type="project" value="UniProtKB-KW"/>
</dbReference>
<evidence type="ECO:0000313" key="5">
    <source>
        <dbReference type="EMBL" id="RYU92119.1"/>
    </source>
</evidence>
<organism evidence="5 6">
    <name type="scientific">Mucilaginibacter terrigena</name>
    <dbReference type="NCBI Taxonomy" id="2492395"/>
    <lineage>
        <taxon>Bacteria</taxon>
        <taxon>Pseudomonadati</taxon>
        <taxon>Bacteroidota</taxon>
        <taxon>Sphingobacteriia</taxon>
        <taxon>Sphingobacteriales</taxon>
        <taxon>Sphingobacteriaceae</taxon>
        <taxon>Mucilaginibacter</taxon>
    </lineage>
</organism>
<dbReference type="InterPro" id="IPR046335">
    <property type="entry name" value="LacI/GalR-like_sensor"/>
</dbReference>
<keyword evidence="6" id="KW-1185">Reference proteome</keyword>
<dbReference type="SUPFAM" id="SSF46785">
    <property type="entry name" value="Winged helix' DNA-binding domain"/>
    <property type="match status" value="1"/>
</dbReference>
<protein>
    <submittedName>
        <fullName evidence="5">GntR family transcriptional regulator</fullName>
    </submittedName>
</protein>
<gene>
    <name evidence="5" type="ORF">EWM62_01365</name>
</gene>
<evidence type="ECO:0000256" key="2">
    <source>
        <dbReference type="ARBA" id="ARBA00023125"/>
    </source>
</evidence>
<dbReference type="CDD" id="cd07377">
    <property type="entry name" value="WHTH_GntR"/>
    <property type="match status" value="1"/>
</dbReference>
<evidence type="ECO:0000259" key="4">
    <source>
        <dbReference type="PROSITE" id="PS50949"/>
    </source>
</evidence>
<feature type="domain" description="HTH gntR-type" evidence="4">
    <location>
        <begin position="13"/>
        <end position="81"/>
    </location>
</feature>
<dbReference type="InterPro" id="IPR028082">
    <property type="entry name" value="Peripla_BP_I"/>
</dbReference>
<dbReference type="Proteomes" id="UP000293331">
    <property type="component" value="Unassembled WGS sequence"/>
</dbReference>
<dbReference type="AlphaFoldDB" id="A0A4Q5LRZ0"/>